<feature type="transmembrane region" description="Helical" evidence="7">
    <location>
        <begin position="68"/>
        <end position="85"/>
    </location>
</feature>
<dbReference type="GO" id="GO:0005886">
    <property type="term" value="C:plasma membrane"/>
    <property type="evidence" value="ECO:0007669"/>
    <property type="project" value="UniProtKB-SubCell"/>
</dbReference>
<dbReference type="Pfam" id="PF04973">
    <property type="entry name" value="NMN_transporter"/>
    <property type="match status" value="1"/>
</dbReference>
<feature type="transmembrane region" description="Helical" evidence="7">
    <location>
        <begin position="133"/>
        <end position="153"/>
    </location>
</feature>
<evidence type="ECO:0000313" key="9">
    <source>
        <dbReference type="Proteomes" id="UP000433183"/>
    </source>
</evidence>
<protein>
    <submittedName>
        <fullName evidence="8">Nicotinamide mononucleotide transporter</fullName>
    </submittedName>
</protein>
<dbReference type="GO" id="GO:0034257">
    <property type="term" value="F:nicotinamide riboside transmembrane transporter activity"/>
    <property type="evidence" value="ECO:0007669"/>
    <property type="project" value="InterPro"/>
</dbReference>
<dbReference type="EMBL" id="MN732867">
    <property type="protein sequence ID" value="QGZ16326.1"/>
    <property type="molecule type" value="Genomic_DNA"/>
</dbReference>
<reference evidence="8 9" key="1">
    <citation type="submission" date="2019-11" db="EMBL/GenBank/DDBJ databases">
        <title>Characterization of a new Erwinia amylovora bacteriophage.</title>
        <authorList>
            <person name="Valentovich L.N."/>
            <person name="Akhremchuk A.E."/>
            <person name="Besarab N.V."/>
            <person name="Lagonenko A.L."/>
        </authorList>
    </citation>
    <scope>NUCLEOTIDE SEQUENCE [LARGE SCALE GENOMIC DNA]</scope>
</reference>
<feature type="transmembrane region" description="Helical" evidence="7">
    <location>
        <begin position="23"/>
        <end position="48"/>
    </location>
</feature>
<feature type="transmembrane region" description="Helical" evidence="7">
    <location>
        <begin position="91"/>
        <end position="110"/>
    </location>
</feature>
<evidence type="ECO:0000256" key="5">
    <source>
        <dbReference type="ARBA" id="ARBA00022989"/>
    </source>
</evidence>
<feature type="transmembrane region" description="Helical" evidence="7">
    <location>
        <begin position="208"/>
        <end position="227"/>
    </location>
</feature>
<dbReference type="PANTHER" id="PTHR36122:SF2">
    <property type="entry name" value="NICOTINAMIDE RIBOSIDE TRANSPORTER PNUC"/>
    <property type="match status" value="1"/>
</dbReference>
<evidence type="ECO:0000313" key="8">
    <source>
        <dbReference type="EMBL" id="QGZ16326.1"/>
    </source>
</evidence>
<organism evidence="8 9">
    <name type="scientific">Erwinia phage Hena1</name>
    <dbReference type="NCBI Taxonomy" id="2678601"/>
    <lineage>
        <taxon>Viruses</taxon>
        <taxon>Duplodnaviria</taxon>
        <taxon>Heunggongvirae</taxon>
        <taxon>Uroviricota</taxon>
        <taxon>Caudoviricetes</taxon>
        <taxon>Vequintavirinae</taxon>
        <taxon>Henunavirus</taxon>
        <taxon>Henunavirus hena1</taxon>
    </lineage>
</organism>
<gene>
    <name evidence="8" type="ORF">Hena1_01760</name>
</gene>
<dbReference type="PANTHER" id="PTHR36122">
    <property type="entry name" value="NICOTINAMIDE RIBOSIDE TRANSPORTER PNUC"/>
    <property type="match status" value="1"/>
</dbReference>
<evidence type="ECO:0000256" key="7">
    <source>
        <dbReference type="SAM" id="Phobius"/>
    </source>
</evidence>
<keyword evidence="5 7" id="KW-1133">Transmembrane helix</keyword>
<proteinExistence type="predicted"/>
<evidence type="ECO:0000256" key="3">
    <source>
        <dbReference type="ARBA" id="ARBA00022475"/>
    </source>
</evidence>
<dbReference type="NCBIfam" id="TIGR01528">
    <property type="entry name" value="NMN_trans_PnuC"/>
    <property type="match status" value="1"/>
</dbReference>
<evidence type="ECO:0000256" key="2">
    <source>
        <dbReference type="ARBA" id="ARBA00022448"/>
    </source>
</evidence>
<name>A0A6B9JBB7_9CAUD</name>
<feature type="transmembrane region" description="Helical" evidence="7">
    <location>
        <begin position="183"/>
        <end position="202"/>
    </location>
</feature>
<dbReference type="Proteomes" id="UP000433183">
    <property type="component" value="Segment"/>
</dbReference>
<sequence>MTNTKLYIKTAVTDFYGWSTMEYLWLFICSAAIALTSVIMGGGVIEFVSSVTGIIGAILVAKGRLSSYYWGFVATVLYAYVAYKYQLYGEAIMYTILFTPMQVIGGVIWARQLEVKGDRAEVIKKYLTTKQRWALGVGTLIAIALYAEFVSLLKGAAPGLDSATAILSILATYLMMKRYAEQWYVWIVVNVVAVTLWIQTALHHETQGWALLAMWVAFLLNSIFGAYQWRKLEKSK</sequence>
<dbReference type="InterPro" id="IPR006419">
    <property type="entry name" value="NMN_transpt_PnuC"/>
</dbReference>
<keyword evidence="9" id="KW-1185">Reference proteome</keyword>
<accession>A0A6B9JBB7</accession>
<keyword evidence="6 7" id="KW-0472">Membrane</keyword>
<feature type="transmembrane region" description="Helical" evidence="7">
    <location>
        <begin position="159"/>
        <end position="176"/>
    </location>
</feature>
<comment type="subcellular location">
    <subcellularLocation>
        <location evidence="1">Cell membrane</location>
        <topology evidence="1">Multi-pass membrane protein</topology>
    </subcellularLocation>
</comment>
<evidence type="ECO:0000256" key="1">
    <source>
        <dbReference type="ARBA" id="ARBA00004651"/>
    </source>
</evidence>
<keyword evidence="4 7" id="KW-0812">Transmembrane</keyword>
<keyword evidence="2" id="KW-0813">Transport</keyword>
<keyword evidence="3" id="KW-1003">Cell membrane</keyword>
<evidence type="ECO:0000256" key="6">
    <source>
        <dbReference type="ARBA" id="ARBA00023136"/>
    </source>
</evidence>
<evidence type="ECO:0000256" key="4">
    <source>
        <dbReference type="ARBA" id="ARBA00022692"/>
    </source>
</evidence>